<sequence>MQISTFWQGNNQLGEGPYWDQANRCLWWVDILGKTIFRATERGDAVQQWLVPELVGFALPRPDGTHWLGYQSGLHVGKLHPDGTLTTTRVDAFTDHADRLRFNDGCVDSAGNLYATTMDMQGTEPLGTLRRYAYSTNAMTVLSTGYVVGNGPALSLDESVLYMVETIGHAKRPKAVYAAQLTQQGLTPDRLIIVWPDADTYPDGVCTDQAGNLWVGEWGGTTLRQFLPDGMLLHAIALPVMNPTKVAIDPRTNGLLVTTARVGLTTEQLATYPLTGSVLLVG</sequence>
<dbReference type="EMBL" id="JAFMYU010000009">
    <property type="protein sequence ID" value="MBO0931980.1"/>
    <property type="molecule type" value="Genomic_DNA"/>
</dbReference>
<accession>A0A939G7U8</accession>
<feature type="binding site" evidence="3">
    <location>
        <position position="103"/>
    </location>
    <ligand>
        <name>substrate</name>
    </ligand>
</feature>
<feature type="binding site" evidence="3">
    <location>
        <position position="203"/>
    </location>
    <ligand>
        <name>a divalent metal cation</name>
        <dbReference type="ChEBI" id="CHEBI:60240"/>
    </ligand>
</feature>
<dbReference type="SUPFAM" id="SSF63829">
    <property type="entry name" value="Calcium-dependent phosphotriesterase"/>
    <property type="match status" value="1"/>
</dbReference>
<evidence type="ECO:0000313" key="5">
    <source>
        <dbReference type="EMBL" id="MBO0931980.1"/>
    </source>
</evidence>
<evidence type="ECO:0000313" key="6">
    <source>
        <dbReference type="Proteomes" id="UP000664795"/>
    </source>
</evidence>
<feature type="binding site" evidence="3">
    <location>
        <position position="101"/>
    </location>
    <ligand>
        <name>substrate</name>
    </ligand>
</feature>
<dbReference type="InterPro" id="IPR013658">
    <property type="entry name" value="SGL"/>
</dbReference>
<dbReference type="GO" id="GO:0005509">
    <property type="term" value="F:calcium ion binding"/>
    <property type="evidence" value="ECO:0007669"/>
    <property type="project" value="TreeGrafter"/>
</dbReference>
<feature type="domain" description="SMP-30/Gluconolactonase/LRE-like region" evidence="4">
    <location>
        <begin position="13"/>
        <end position="261"/>
    </location>
</feature>
<comment type="caution">
    <text evidence="5">The sequence shown here is derived from an EMBL/GenBank/DDBJ whole genome shotgun (WGS) entry which is preliminary data.</text>
</comment>
<gene>
    <name evidence="5" type="ORF">J2I48_13300</name>
</gene>
<dbReference type="RefSeq" id="WP_207335948.1">
    <property type="nucleotide sequence ID" value="NZ_JAFMYU010000009.1"/>
</dbReference>
<feature type="binding site" evidence="3">
    <location>
        <position position="15"/>
    </location>
    <ligand>
        <name>a divalent metal cation</name>
        <dbReference type="ChEBI" id="CHEBI:60240"/>
    </ligand>
</feature>
<evidence type="ECO:0000256" key="3">
    <source>
        <dbReference type="PIRSR" id="PIRSR605511-2"/>
    </source>
</evidence>
<dbReference type="Proteomes" id="UP000664795">
    <property type="component" value="Unassembled WGS sequence"/>
</dbReference>
<evidence type="ECO:0000256" key="2">
    <source>
        <dbReference type="PIRSR" id="PIRSR605511-1"/>
    </source>
</evidence>
<comment type="similarity">
    <text evidence="1">Belongs to the SMP-30/CGR1 family.</text>
</comment>
<dbReference type="GO" id="GO:0019853">
    <property type="term" value="P:L-ascorbic acid biosynthetic process"/>
    <property type="evidence" value="ECO:0007669"/>
    <property type="project" value="TreeGrafter"/>
</dbReference>
<evidence type="ECO:0000256" key="1">
    <source>
        <dbReference type="ARBA" id="ARBA00008853"/>
    </source>
</evidence>
<keyword evidence="3" id="KW-0479">Metal-binding</keyword>
<dbReference type="GO" id="GO:0004341">
    <property type="term" value="F:gluconolactonase activity"/>
    <property type="evidence" value="ECO:0007669"/>
    <property type="project" value="TreeGrafter"/>
</dbReference>
<dbReference type="PANTHER" id="PTHR10907">
    <property type="entry name" value="REGUCALCIN"/>
    <property type="match status" value="1"/>
</dbReference>
<dbReference type="PANTHER" id="PTHR10907:SF47">
    <property type="entry name" value="REGUCALCIN"/>
    <property type="match status" value="1"/>
</dbReference>
<dbReference type="InterPro" id="IPR011042">
    <property type="entry name" value="6-blade_b-propeller_TolB-like"/>
</dbReference>
<proteinExistence type="inferred from homology"/>
<organism evidence="5 6">
    <name type="scientific">Fibrella aquatilis</name>
    <dbReference type="NCBI Taxonomy" id="2817059"/>
    <lineage>
        <taxon>Bacteria</taxon>
        <taxon>Pseudomonadati</taxon>
        <taxon>Bacteroidota</taxon>
        <taxon>Cytophagia</taxon>
        <taxon>Cytophagales</taxon>
        <taxon>Spirosomataceae</taxon>
        <taxon>Fibrella</taxon>
    </lineage>
</organism>
<dbReference type="Pfam" id="PF08450">
    <property type="entry name" value="SGL"/>
    <property type="match status" value="1"/>
</dbReference>
<keyword evidence="6" id="KW-1185">Reference proteome</keyword>
<dbReference type="InterPro" id="IPR005511">
    <property type="entry name" value="SMP-30"/>
</dbReference>
<keyword evidence="3" id="KW-0862">Zinc</keyword>
<reference evidence="5 6" key="1">
    <citation type="submission" date="2021-03" db="EMBL/GenBank/DDBJ databases">
        <title>Fibrella sp. HMF5036 genome sequencing and assembly.</title>
        <authorList>
            <person name="Kang H."/>
            <person name="Kim H."/>
            <person name="Bae S."/>
            <person name="Joh K."/>
        </authorList>
    </citation>
    <scope>NUCLEOTIDE SEQUENCE [LARGE SCALE GENOMIC DNA]</scope>
    <source>
        <strain evidence="5 6">HMF5036</strain>
    </source>
</reference>
<evidence type="ECO:0000259" key="4">
    <source>
        <dbReference type="Pfam" id="PF08450"/>
    </source>
</evidence>
<dbReference type="PRINTS" id="PR01790">
    <property type="entry name" value="SMP30FAMILY"/>
</dbReference>
<comment type="cofactor">
    <cofactor evidence="3">
        <name>Zn(2+)</name>
        <dbReference type="ChEBI" id="CHEBI:29105"/>
    </cofactor>
    <text evidence="3">Binds 1 divalent metal cation per subunit.</text>
</comment>
<feature type="binding site" evidence="3">
    <location>
        <position position="150"/>
    </location>
    <ligand>
        <name>a divalent metal cation</name>
        <dbReference type="ChEBI" id="CHEBI:60240"/>
    </ligand>
</feature>
<name>A0A939G7U8_9BACT</name>
<protein>
    <submittedName>
        <fullName evidence="5">SMP-30/gluconolactonase/LRE family protein</fullName>
    </submittedName>
</protein>
<feature type="active site" description="Proton donor/acceptor" evidence="2">
    <location>
        <position position="203"/>
    </location>
</feature>
<dbReference type="AlphaFoldDB" id="A0A939G7U8"/>
<dbReference type="Gene3D" id="2.120.10.30">
    <property type="entry name" value="TolB, C-terminal domain"/>
    <property type="match status" value="1"/>
</dbReference>